<gene>
    <name evidence="6" type="ORF">D2917_04895</name>
</gene>
<dbReference type="Pfam" id="PF09339">
    <property type="entry name" value="HTH_IclR"/>
    <property type="match status" value="1"/>
</dbReference>
<accession>A0A5P3VBB7</accession>
<dbReference type="SMART" id="SM00346">
    <property type="entry name" value="HTH_ICLR"/>
    <property type="match status" value="1"/>
</dbReference>
<dbReference type="RefSeq" id="WP_151069765.1">
    <property type="nucleotide sequence ID" value="NZ_CP032518.1"/>
</dbReference>
<dbReference type="PROSITE" id="PS51077">
    <property type="entry name" value="HTH_ICLR"/>
    <property type="match status" value="1"/>
</dbReference>
<evidence type="ECO:0000256" key="1">
    <source>
        <dbReference type="ARBA" id="ARBA00023015"/>
    </source>
</evidence>
<protein>
    <submittedName>
        <fullName evidence="6">IclR family transcriptional regulator</fullName>
    </submittedName>
</protein>
<dbReference type="PANTHER" id="PTHR30136">
    <property type="entry name" value="HELIX-TURN-HELIX TRANSCRIPTIONAL REGULATOR, ICLR FAMILY"/>
    <property type="match status" value="1"/>
</dbReference>
<keyword evidence="3" id="KW-0804">Transcription</keyword>
<dbReference type="GO" id="GO:0045892">
    <property type="term" value="P:negative regulation of DNA-templated transcription"/>
    <property type="evidence" value="ECO:0007669"/>
    <property type="project" value="TreeGrafter"/>
</dbReference>
<name>A0A5P3VBB7_9BURK</name>
<dbReference type="InterPro" id="IPR014757">
    <property type="entry name" value="Tscrpt_reg_IclR_C"/>
</dbReference>
<dbReference type="AlphaFoldDB" id="A0A5P3VBB7"/>
<dbReference type="InterPro" id="IPR036390">
    <property type="entry name" value="WH_DNA-bd_sf"/>
</dbReference>
<dbReference type="GO" id="GO:0003700">
    <property type="term" value="F:DNA-binding transcription factor activity"/>
    <property type="evidence" value="ECO:0007669"/>
    <property type="project" value="TreeGrafter"/>
</dbReference>
<dbReference type="Gene3D" id="1.10.10.10">
    <property type="entry name" value="Winged helix-like DNA-binding domain superfamily/Winged helix DNA-binding domain"/>
    <property type="match status" value="1"/>
</dbReference>
<evidence type="ECO:0000313" key="6">
    <source>
        <dbReference type="EMBL" id="QEZ43637.1"/>
    </source>
</evidence>
<dbReference type="PROSITE" id="PS51078">
    <property type="entry name" value="ICLR_ED"/>
    <property type="match status" value="1"/>
</dbReference>
<dbReference type="Proteomes" id="UP000325743">
    <property type="component" value="Chromosome 1"/>
</dbReference>
<evidence type="ECO:0000313" key="7">
    <source>
        <dbReference type="Proteomes" id="UP000325743"/>
    </source>
</evidence>
<evidence type="ECO:0000259" key="4">
    <source>
        <dbReference type="PROSITE" id="PS51077"/>
    </source>
</evidence>
<evidence type="ECO:0000256" key="3">
    <source>
        <dbReference type="ARBA" id="ARBA00023163"/>
    </source>
</evidence>
<feature type="domain" description="IclR-ED" evidence="5">
    <location>
        <begin position="68"/>
        <end position="249"/>
    </location>
</feature>
<dbReference type="InterPro" id="IPR050707">
    <property type="entry name" value="HTH_MetabolicPath_Reg"/>
</dbReference>
<keyword evidence="2" id="KW-0238">DNA-binding</keyword>
<keyword evidence="1" id="KW-0805">Transcription regulation</keyword>
<dbReference type="InterPro" id="IPR036388">
    <property type="entry name" value="WH-like_DNA-bd_sf"/>
</dbReference>
<proteinExistence type="predicted"/>
<dbReference type="PANTHER" id="PTHR30136:SF35">
    <property type="entry name" value="HTH-TYPE TRANSCRIPTIONAL REGULATOR RV1719"/>
    <property type="match status" value="1"/>
</dbReference>
<dbReference type="SUPFAM" id="SSF55781">
    <property type="entry name" value="GAF domain-like"/>
    <property type="match status" value="1"/>
</dbReference>
<dbReference type="EMBL" id="CP032518">
    <property type="protein sequence ID" value="QEZ43637.1"/>
    <property type="molecule type" value="Genomic_DNA"/>
</dbReference>
<sequence length="249" mass="27277">MPNLVPAAARSFAIFEVFSREKRELSNSELARLLDLPESSCLDLLHTLTEAGYLMRTARTRRFYPTSRFQSIAEGLAVNDPLAAVAAEATEFLTGKTGETSLCGRLDGAHVRVTGFQESRYDLRYVLRVGKRLALHATALGKALLAVLPPEDAARQLRLRPLPKIGPKSETNLGELEKQIAEIRKRGWAYVEDEGGEGVTAIAVGGLVGSEPFAISLAGPTERFRRRNDEYLAAIEAARELVFPGAQKE</sequence>
<dbReference type="GO" id="GO:0003677">
    <property type="term" value="F:DNA binding"/>
    <property type="evidence" value="ECO:0007669"/>
    <property type="project" value="UniProtKB-KW"/>
</dbReference>
<dbReference type="Gene3D" id="3.30.450.40">
    <property type="match status" value="1"/>
</dbReference>
<evidence type="ECO:0000259" key="5">
    <source>
        <dbReference type="PROSITE" id="PS51078"/>
    </source>
</evidence>
<dbReference type="Pfam" id="PF01614">
    <property type="entry name" value="IclR_C"/>
    <property type="match status" value="1"/>
</dbReference>
<dbReference type="InterPro" id="IPR029016">
    <property type="entry name" value="GAF-like_dom_sf"/>
</dbReference>
<dbReference type="InterPro" id="IPR005471">
    <property type="entry name" value="Tscrpt_reg_IclR_N"/>
</dbReference>
<evidence type="ECO:0000256" key="2">
    <source>
        <dbReference type="ARBA" id="ARBA00023125"/>
    </source>
</evidence>
<reference evidence="6 7" key="1">
    <citation type="submission" date="2018-09" db="EMBL/GenBank/DDBJ databases">
        <title>Complete genome sequence of Cupriavidus oxalaticus T2, a bacterium capable of phenol tolerance and degradation.</title>
        <authorList>
            <person name="Yan J."/>
        </authorList>
    </citation>
    <scope>NUCLEOTIDE SEQUENCE [LARGE SCALE GENOMIC DNA]</scope>
    <source>
        <strain evidence="6 7">T2</strain>
    </source>
</reference>
<feature type="domain" description="HTH iclR-type" evidence="4">
    <location>
        <begin position="5"/>
        <end position="67"/>
    </location>
</feature>
<dbReference type="SUPFAM" id="SSF46785">
    <property type="entry name" value="Winged helix' DNA-binding domain"/>
    <property type="match status" value="1"/>
</dbReference>
<organism evidence="6 7">
    <name type="scientific">Cupriavidus oxalaticus</name>
    <dbReference type="NCBI Taxonomy" id="96344"/>
    <lineage>
        <taxon>Bacteria</taxon>
        <taxon>Pseudomonadati</taxon>
        <taxon>Pseudomonadota</taxon>
        <taxon>Betaproteobacteria</taxon>
        <taxon>Burkholderiales</taxon>
        <taxon>Burkholderiaceae</taxon>
        <taxon>Cupriavidus</taxon>
    </lineage>
</organism>